<name>A0AA96GH81_9BACT</name>
<evidence type="ECO:0000256" key="1">
    <source>
        <dbReference type="ARBA" id="ARBA00009353"/>
    </source>
</evidence>
<dbReference type="InterPro" id="IPR010099">
    <property type="entry name" value="SDR39U1"/>
</dbReference>
<dbReference type="PANTHER" id="PTHR11092:SF0">
    <property type="entry name" value="EPIMERASE FAMILY PROTEIN SDR39U1"/>
    <property type="match status" value="1"/>
</dbReference>
<dbReference type="AlphaFoldDB" id="A0AA96GH81"/>
<proteinExistence type="inferred from homology"/>
<evidence type="ECO:0000313" key="5">
    <source>
        <dbReference type="Proteomes" id="UP001302494"/>
    </source>
</evidence>
<dbReference type="KEGG" id="nneo:PQG83_10630"/>
<comment type="similarity">
    <text evidence="1">Belongs to the NAD(P)-dependent epimerase/dehydratase family. SDR39U1 subfamily.</text>
</comment>
<dbReference type="CDD" id="cd05242">
    <property type="entry name" value="SDR_a8"/>
    <property type="match status" value="1"/>
</dbReference>
<dbReference type="NCBIfam" id="TIGR01777">
    <property type="entry name" value="yfcH"/>
    <property type="match status" value="1"/>
</dbReference>
<dbReference type="InterPro" id="IPR013549">
    <property type="entry name" value="DUF1731"/>
</dbReference>
<dbReference type="RefSeq" id="WP_312740686.1">
    <property type="nucleotide sequence ID" value="NZ_CP116968.1"/>
</dbReference>
<gene>
    <name evidence="4" type="ORF">PQG83_10630</name>
</gene>
<evidence type="ECO:0000259" key="2">
    <source>
        <dbReference type="Pfam" id="PF01370"/>
    </source>
</evidence>
<dbReference type="InterPro" id="IPR036291">
    <property type="entry name" value="NAD(P)-bd_dom_sf"/>
</dbReference>
<evidence type="ECO:0000313" key="4">
    <source>
        <dbReference type="EMBL" id="WNM60220.1"/>
    </source>
</evidence>
<dbReference type="Pfam" id="PF08338">
    <property type="entry name" value="DUF1731"/>
    <property type="match status" value="1"/>
</dbReference>
<dbReference type="Proteomes" id="UP001302494">
    <property type="component" value="Chromosome"/>
</dbReference>
<dbReference type="SUPFAM" id="SSF51735">
    <property type="entry name" value="NAD(P)-binding Rossmann-fold domains"/>
    <property type="match status" value="1"/>
</dbReference>
<dbReference type="InterPro" id="IPR001509">
    <property type="entry name" value="Epimerase_deHydtase"/>
</dbReference>
<protein>
    <submittedName>
        <fullName evidence="4">TIGR01777 family oxidoreductase</fullName>
    </submittedName>
</protein>
<dbReference type="Pfam" id="PF01370">
    <property type="entry name" value="Epimerase"/>
    <property type="match status" value="1"/>
</dbReference>
<sequence length="310" mass="33791">MKFVIAGGTGFIGQEVCRVMINEGHSLIILTRHAGNYSASATPQRHFVQWDGVTQGSWVQECDGADAVINLSGAPIADSRWTDKRKHELIDSRVQPTQALLQAIPSWKNKPHTFISASGVGFYGARGEEELNESSPPGKGFLSDLCQVWENTAMEAEALGLRVIPIRFGMVLGPDGGALSKMSLPFRLFLGGPVLPGTQYVSWIHRNDLARLILFVITRSTLIGPVNGVAPETVTMRDFCTTLGQSMNRPSWFPVPEFMLEVALGELATMLTTGQRVHPQKALKSGFSYSYPTLQDALQSIFGKPSSQAT</sequence>
<dbReference type="EMBL" id="CP116968">
    <property type="protein sequence ID" value="WNM60220.1"/>
    <property type="molecule type" value="Genomic_DNA"/>
</dbReference>
<keyword evidence="5" id="KW-1185">Reference proteome</keyword>
<reference evidence="4 5" key="1">
    <citation type="submission" date="2023-01" db="EMBL/GenBank/DDBJ databases">
        <title>Cultivation and genomic characterization of new, ubiquitous marine nitrite-oxidizing bacteria from the Nitrospirales.</title>
        <authorList>
            <person name="Mueller A.J."/>
            <person name="Daebeler A."/>
            <person name="Herbold C.W."/>
            <person name="Kirkegaard R.H."/>
            <person name="Daims H."/>
        </authorList>
    </citation>
    <scope>NUCLEOTIDE SEQUENCE [LARGE SCALE GENOMIC DNA]</scope>
    <source>
        <strain evidence="4 5">DK</strain>
    </source>
</reference>
<dbReference type="PANTHER" id="PTHR11092">
    <property type="entry name" value="SUGAR NUCLEOTIDE EPIMERASE RELATED"/>
    <property type="match status" value="1"/>
</dbReference>
<dbReference type="Gene3D" id="3.40.50.720">
    <property type="entry name" value="NAD(P)-binding Rossmann-like Domain"/>
    <property type="match status" value="1"/>
</dbReference>
<feature type="domain" description="DUF1731" evidence="3">
    <location>
        <begin position="255"/>
        <end position="301"/>
    </location>
</feature>
<organism evidence="4 5">
    <name type="scientific">Candidatus Nitrospira neomarina</name>
    <dbReference type="NCBI Taxonomy" id="3020899"/>
    <lineage>
        <taxon>Bacteria</taxon>
        <taxon>Pseudomonadati</taxon>
        <taxon>Nitrospirota</taxon>
        <taxon>Nitrospiria</taxon>
        <taxon>Nitrospirales</taxon>
        <taxon>Nitrospiraceae</taxon>
        <taxon>Nitrospira</taxon>
    </lineage>
</organism>
<evidence type="ECO:0000259" key="3">
    <source>
        <dbReference type="Pfam" id="PF08338"/>
    </source>
</evidence>
<accession>A0AA96GH81</accession>
<feature type="domain" description="NAD-dependent epimerase/dehydratase" evidence="2">
    <location>
        <begin position="4"/>
        <end position="219"/>
    </location>
</feature>